<feature type="domain" description="Metallo-beta-lactamase" evidence="1">
    <location>
        <begin position="16"/>
        <end position="262"/>
    </location>
</feature>
<gene>
    <name evidence="2" type="ORF">A2746_00705</name>
</gene>
<dbReference type="PANTHER" id="PTHR11203">
    <property type="entry name" value="CLEAVAGE AND POLYADENYLATION SPECIFICITY FACTOR FAMILY MEMBER"/>
    <property type="match status" value="1"/>
</dbReference>
<sequence length="460" mass="50746">MASLIFGGGANEVGASHKVYVFDDGTVFAIDCGLRPTGFDSDISCLFDGKLNGSQDSKNQLDPSSIEAFPTCQTSPDMDIVPLVDFLLLTHGHFDHVGAVIYLVKKNPRIIIYATAPTREFCKFHWFTTIDLAERKKLEPPYSPADVELALSRMMIIAPSVGVAVNPVKVNDNLSFIPISAGHTLGAVSCFLVYKNEAVGFDTGDISFADTRTVQAAPRLKWNDGLRFMVVDSTRIGETNPPRKKTEAECIETVRNAFAEGKFIRFLTYAIGRSQEAYELAREACPDAPIFIDGAAREISEVFLQNNAMSSDAAKHFVGDKKERFQIINGIKPNIVIAPSAMRFGGCARLYAEEGISRSNHLFISLGYLDPHSPEYSFFESEKGSVFKFGPDAIPRFCDAERLNLTGHCDGNNVLETKDRMKPEMTILNHGDNAKMEKFIAEHPGEGFVKSENGKELKLF</sequence>
<evidence type="ECO:0000313" key="3">
    <source>
        <dbReference type="Proteomes" id="UP000177419"/>
    </source>
</evidence>
<name>A0A1F8EYB9_9BACT</name>
<dbReference type="GO" id="GO:0004521">
    <property type="term" value="F:RNA endonuclease activity"/>
    <property type="evidence" value="ECO:0007669"/>
    <property type="project" value="TreeGrafter"/>
</dbReference>
<evidence type="ECO:0000313" key="2">
    <source>
        <dbReference type="EMBL" id="OGN05863.1"/>
    </source>
</evidence>
<dbReference type="SMART" id="SM00849">
    <property type="entry name" value="Lactamase_B"/>
    <property type="match status" value="1"/>
</dbReference>
<dbReference type="Gene3D" id="3.60.15.10">
    <property type="entry name" value="Ribonuclease Z/Hydroxyacylglutathione hydrolase-like"/>
    <property type="match status" value="1"/>
</dbReference>
<dbReference type="EMBL" id="MGJJ01000004">
    <property type="protein sequence ID" value="OGN05863.1"/>
    <property type="molecule type" value="Genomic_DNA"/>
</dbReference>
<dbReference type="SUPFAM" id="SSF56281">
    <property type="entry name" value="Metallo-hydrolase/oxidoreductase"/>
    <property type="match status" value="1"/>
</dbReference>
<dbReference type="InterPro" id="IPR001279">
    <property type="entry name" value="Metallo-B-lactamas"/>
</dbReference>
<dbReference type="AlphaFoldDB" id="A0A1F8EYB9"/>
<evidence type="ECO:0000259" key="1">
    <source>
        <dbReference type="SMART" id="SM00849"/>
    </source>
</evidence>
<organism evidence="2 3">
    <name type="scientific">Candidatus Yanofskybacteria bacterium RIFCSPHIGHO2_01_FULL_44_22</name>
    <dbReference type="NCBI Taxonomy" id="1802669"/>
    <lineage>
        <taxon>Bacteria</taxon>
        <taxon>Candidatus Yanofskyibacteriota</taxon>
    </lineage>
</organism>
<accession>A0A1F8EYB9</accession>
<protein>
    <recommendedName>
        <fullName evidence="1">Metallo-beta-lactamase domain-containing protein</fullName>
    </recommendedName>
</protein>
<dbReference type="Pfam" id="PF16661">
    <property type="entry name" value="Lactamase_B_6"/>
    <property type="match status" value="1"/>
</dbReference>
<dbReference type="Proteomes" id="UP000177419">
    <property type="component" value="Unassembled WGS sequence"/>
</dbReference>
<reference evidence="2 3" key="1">
    <citation type="journal article" date="2016" name="Nat. Commun.">
        <title>Thousands of microbial genomes shed light on interconnected biogeochemical processes in an aquifer system.</title>
        <authorList>
            <person name="Anantharaman K."/>
            <person name="Brown C.T."/>
            <person name="Hug L.A."/>
            <person name="Sharon I."/>
            <person name="Castelle C.J."/>
            <person name="Probst A.J."/>
            <person name="Thomas B.C."/>
            <person name="Singh A."/>
            <person name="Wilkins M.J."/>
            <person name="Karaoz U."/>
            <person name="Brodie E.L."/>
            <person name="Williams K.H."/>
            <person name="Hubbard S.S."/>
            <person name="Banfield J.F."/>
        </authorList>
    </citation>
    <scope>NUCLEOTIDE SEQUENCE [LARGE SCALE GENOMIC DNA]</scope>
</reference>
<dbReference type="InterPro" id="IPR036866">
    <property type="entry name" value="RibonucZ/Hydroxyglut_hydro"/>
</dbReference>
<proteinExistence type="predicted"/>
<comment type="caution">
    <text evidence="2">The sequence shown here is derived from an EMBL/GenBank/DDBJ whole genome shotgun (WGS) entry which is preliminary data.</text>
</comment>
<dbReference type="InterPro" id="IPR050698">
    <property type="entry name" value="MBL"/>
</dbReference>
<dbReference type="Gene3D" id="3.40.50.10890">
    <property type="match status" value="1"/>
</dbReference>
<dbReference type="STRING" id="1802669.A2746_00705"/>
<dbReference type="PANTHER" id="PTHR11203:SF37">
    <property type="entry name" value="INTEGRATOR COMPLEX SUBUNIT 11"/>
    <property type="match status" value="1"/>
</dbReference>